<dbReference type="PANTHER" id="PTHR37469:SF2">
    <property type="entry name" value="CELLOBIONIC ACID PHOSPHORYLASE"/>
    <property type="match status" value="1"/>
</dbReference>
<dbReference type="SUPFAM" id="SSF48208">
    <property type="entry name" value="Six-hairpin glycosidases"/>
    <property type="match status" value="1"/>
</dbReference>
<dbReference type="PANTHER" id="PTHR37469">
    <property type="entry name" value="CELLOBIONIC ACID PHOSPHORYLASE-RELATED"/>
    <property type="match status" value="1"/>
</dbReference>
<dbReference type="Gene3D" id="2.70.98.40">
    <property type="entry name" value="Glycoside hydrolase, family 65, N-terminal domain"/>
    <property type="match status" value="1"/>
</dbReference>
<dbReference type="GO" id="GO:0005975">
    <property type="term" value="P:carbohydrate metabolic process"/>
    <property type="evidence" value="ECO:0007669"/>
    <property type="project" value="InterPro"/>
</dbReference>
<keyword evidence="2 5" id="KW-0808">Transferase</keyword>
<dbReference type="InterPro" id="IPR037018">
    <property type="entry name" value="GH65_N"/>
</dbReference>
<dbReference type="InterPro" id="IPR008928">
    <property type="entry name" value="6-hairpin_glycosidase_sf"/>
</dbReference>
<dbReference type="GO" id="GO:0030246">
    <property type="term" value="F:carbohydrate binding"/>
    <property type="evidence" value="ECO:0007669"/>
    <property type="project" value="InterPro"/>
</dbReference>
<dbReference type="SMART" id="SM01068">
    <property type="entry name" value="CBM_X"/>
    <property type="match status" value="1"/>
</dbReference>
<accession>A0A0C7P087</accession>
<dbReference type="Proteomes" id="UP000032809">
    <property type="component" value="Chromosome I"/>
</dbReference>
<dbReference type="GO" id="GO:0016757">
    <property type="term" value="F:glycosyltransferase activity"/>
    <property type="evidence" value="ECO:0007669"/>
    <property type="project" value="UniProtKB-KW"/>
</dbReference>
<dbReference type="InterPro" id="IPR012341">
    <property type="entry name" value="6hp_glycosidase-like_sf"/>
</dbReference>
<dbReference type="InterPro" id="IPR010383">
    <property type="entry name" value="Glyco_hydrolase_94_b-supersand"/>
</dbReference>
<dbReference type="HOGENOM" id="CLU_019054_0_0_0"/>
<dbReference type="KEGG" id="dtn:DTL3_0329"/>
<gene>
    <name evidence="5" type="ORF">DTL3_0329</name>
</gene>
<feature type="domain" description="Glycosyl hydrolase 94 supersandwich" evidence="3">
    <location>
        <begin position="14"/>
        <end position="298"/>
    </location>
</feature>
<proteinExistence type="predicted"/>
<evidence type="ECO:0000259" key="3">
    <source>
        <dbReference type="Pfam" id="PF06165"/>
    </source>
</evidence>
<dbReference type="Gene3D" id="1.50.10.10">
    <property type="match status" value="1"/>
</dbReference>
<dbReference type="EMBL" id="LN824141">
    <property type="protein sequence ID" value="CEP77660.1"/>
    <property type="molecule type" value="Genomic_DNA"/>
</dbReference>
<dbReference type="CDD" id="cd11751">
    <property type="entry name" value="GH94N_like_4"/>
    <property type="match status" value="1"/>
</dbReference>
<evidence type="ECO:0000256" key="1">
    <source>
        <dbReference type="ARBA" id="ARBA00022676"/>
    </source>
</evidence>
<dbReference type="InterPro" id="IPR052047">
    <property type="entry name" value="GH94_Enzymes"/>
</dbReference>
<dbReference type="OrthoDB" id="9769991at2"/>
<name>A0A0C7P087_DEFTU</name>
<dbReference type="Pfam" id="PF06165">
    <property type="entry name" value="GH94_b-supersand"/>
    <property type="match status" value="1"/>
</dbReference>
<dbReference type="Gene3D" id="2.60.420.10">
    <property type="entry name" value="Maltose phosphorylase, domain 3"/>
    <property type="match status" value="1"/>
</dbReference>
<dbReference type="STRING" id="1006576.DTL3_0329"/>
<evidence type="ECO:0000313" key="6">
    <source>
        <dbReference type="Proteomes" id="UP000032809"/>
    </source>
</evidence>
<evidence type="ECO:0000256" key="2">
    <source>
        <dbReference type="ARBA" id="ARBA00022679"/>
    </source>
</evidence>
<dbReference type="InterPro" id="IPR011013">
    <property type="entry name" value="Gal_mutarotase_sf_dom"/>
</dbReference>
<protein>
    <submittedName>
        <fullName evidence="5">Glycosyl transferase family 36</fullName>
    </submittedName>
</protein>
<dbReference type="AlphaFoldDB" id="A0A0C7P087"/>
<sequence length="786" mass="91055">MFETEYGFFTPDGREYVIKTPITPKPWINVISNGDYGFVISQAGSGYSWRTHASLNRITRWEQDLIKDDWGKYIYIKDEESGEFWSPSWKPVCKKPQDFKIRHGQGYSIFETRYFDIETKLTMFVAKDDPIEIWHLNIKNVSNKSRKLSTFTYLEWNLGAAPDWHREFHKTFIETSLLNNLNCIIAEKRMWEIPNEKGQNWNRSWEYTAFHAVNEKVSGAEGSKDKFLGRYNSLSNPQALLDSKLTNTFGKWEDSIASLKNDISLELGEEKTLIFLLGAVKKTGEKENLTSLIKKYQDEQNVKTELEKVKKMWEEMFSKFTVETPDKGLDFLINRWLKYQAISGRLWGRTAYYQTGGAYGFRDQLQDSQIFLYIDPEKTKNQIKLHAAHQYSDGSVLHWWHPISEIGLKNNISDNRLWLTFVTVKYLKETNDFEFLKEKVSFLDGGEGTIYEHCIKAINYNLERLSSRGLPLIGDGDWNDGMNAVGTEGKGESVWLGHFLYGILQEFSYVCQKVGDIKNKTRFLKEATTLKENINKYTWDGEWYTRAYKDNGEPLGSKNCEEGKLYLNAQTWAIINDTANQERKKIAYQSIKKYLFKDYGPLLFQPAYKTPDPKIGYLTRYAPGVRENGGLYTHAGTWAVLAAAKMKDPDTYNIYKSFMPIYRGMEPEKYLAEPYVTPGNVDGPDSPYFGRGGWTWYTGSAAWYFIVGVEGILGLKPDWNGLIIDPLLPEGWKEANVKRYFRGKLLNITYKKSSEKKILVNGKKLEGNLLNPKDYKEEILNVTVYY</sequence>
<reference evidence="6" key="1">
    <citation type="submission" date="2014-11" db="EMBL/GenBank/DDBJ databases">
        <authorList>
            <person name="Wibberg D."/>
        </authorList>
    </citation>
    <scope>NUCLEOTIDE SEQUENCE [LARGE SCALE GENOMIC DNA]</scope>
    <source>
        <strain evidence="6">L3</strain>
    </source>
</reference>
<keyword evidence="1" id="KW-0328">Glycosyltransferase</keyword>
<evidence type="ECO:0000313" key="5">
    <source>
        <dbReference type="EMBL" id="CEP77660.1"/>
    </source>
</evidence>
<dbReference type="SUPFAM" id="SSF74650">
    <property type="entry name" value="Galactose mutarotase-like"/>
    <property type="match status" value="1"/>
</dbReference>
<organism evidence="5 6">
    <name type="scientific">Defluviitoga tunisiensis</name>
    <dbReference type="NCBI Taxonomy" id="1006576"/>
    <lineage>
        <taxon>Bacteria</taxon>
        <taxon>Thermotogati</taxon>
        <taxon>Thermotogota</taxon>
        <taxon>Thermotogae</taxon>
        <taxon>Petrotogales</taxon>
        <taxon>Petrotogaceae</taxon>
        <taxon>Defluviitoga</taxon>
    </lineage>
</organism>
<dbReference type="RefSeq" id="WP_045087251.1">
    <property type="nucleotide sequence ID" value="NZ_LN824141.1"/>
</dbReference>
<keyword evidence="6" id="KW-1185">Reference proteome</keyword>
<evidence type="ECO:0000259" key="4">
    <source>
        <dbReference type="Pfam" id="PF17167"/>
    </source>
</evidence>
<dbReference type="Pfam" id="PF17167">
    <property type="entry name" value="Glyco_hydro_94"/>
    <property type="match status" value="1"/>
</dbReference>
<feature type="domain" description="Glycosyl hydrolase 94 catalytic" evidence="4">
    <location>
        <begin position="313"/>
        <end position="714"/>
    </location>
</feature>
<dbReference type="InterPro" id="IPR033432">
    <property type="entry name" value="GH94_catalytic"/>
</dbReference>